<reference evidence="3 5" key="1">
    <citation type="submission" date="2016-10" db="EMBL/GenBank/DDBJ databases">
        <authorList>
            <person name="de Groot N.N."/>
        </authorList>
    </citation>
    <scope>NUCLEOTIDE SEQUENCE [LARGE SCALE GENOMIC DNA]</scope>
    <source>
        <strain evidence="3">DSM 27982</strain>
        <strain evidence="2 5">KPR-7B</strain>
    </source>
</reference>
<evidence type="ECO:0000313" key="2">
    <source>
        <dbReference type="EMBL" id="SDN18897.1"/>
    </source>
</evidence>
<sequence length="105" mass="11476">MLDPVIHPLGRLRICATLKSVGAVNDGAPVWTGTEMKFSALRDAVGLSDASLSKQLKALEEADYIRRHRDYGVVRAMDVVWVSLTPRGLKAFDSHMAALREIAGD</sequence>
<feature type="domain" description="Winged helix DNA-binding" evidence="1">
    <location>
        <begin position="35"/>
        <end position="102"/>
    </location>
</feature>
<gene>
    <name evidence="2" type="ORF">SAMN04487766_1176</name>
    <name evidence="3" type="ORF">SAMN05216355_101236</name>
</gene>
<dbReference type="Pfam" id="PF13601">
    <property type="entry name" value="HTH_34"/>
    <property type="match status" value="1"/>
</dbReference>
<dbReference type="EMBL" id="FNIM01000001">
    <property type="protein sequence ID" value="SDN21208.1"/>
    <property type="molecule type" value="Genomic_DNA"/>
</dbReference>
<dbReference type="CDD" id="cd00090">
    <property type="entry name" value="HTH_ARSR"/>
    <property type="match status" value="1"/>
</dbReference>
<dbReference type="Proteomes" id="UP000199671">
    <property type="component" value="Unassembled WGS sequence"/>
</dbReference>
<dbReference type="EMBL" id="FNHU01000017">
    <property type="protein sequence ID" value="SDN18897.1"/>
    <property type="molecule type" value="Genomic_DNA"/>
</dbReference>
<protein>
    <submittedName>
        <fullName evidence="3">Winged helix DNA-binding domain-containing protein</fullName>
    </submittedName>
</protein>
<dbReference type="Gene3D" id="1.10.10.10">
    <property type="entry name" value="Winged helix-like DNA-binding domain superfamily/Winged helix DNA-binding domain"/>
    <property type="match status" value="1"/>
</dbReference>
<dbReference type="STRING" id="332524.SAMN04487766_1176"/>
<reference evidence="4" key="2">
    <citation type="submission" date="2016-10" db="EMBL/GenBank/DDBJ databases">
        <authorList>
            <person name="Varghese N."/>
            <person name="Submissions S."/>
        </authorList>
    </citation>
    <scope>NUCLEOTIDE SEQUENCE [LARGE SCALE GENOMIC DNA]</scope>
    <source>
        <strain evidence="4">DSM 27982</strain>
    </source>
</reference>
<dbReference type="SUPFAM" id="SSF46785">
    <property type="entry name" value="Winged helix' DNA-binding domain"/>
    <property type="match status" value="1"/>
</dbReference>
<accession>A0A1G9ZIM7</accession>
<keyword evidence="4" id="KW-1185">Reference proteome</keyword>
<dbReference type="RefSeq" id="WP_218121277.1">
    <property type="nucleotide sequence ID" value="NZ_FNHU01000017.1"/>
</dbReference>
<evidence type="ECO:0000259" key="1">
    <source>
        <dbReference type="Pfam" id="PF13601"/>
    </source>
</evidence>
<evidence type="ECO:0000313" key="3">
    <source>
        <dbReference type="EMBL" id="SDN21208.1"/>
    </source>
</evidence>
<dbReference type="InterPro" id="IPR036390">
    <property type="entry name" value="WH_DNA-bd_sf"/>
</dbReference>
<dbReference type="InterPro" id="IPR027395">
    <property type="entry name" value="WH_DNA-bd_dom"/>
</dbReference>
<dbReference type="Proteomes" id="UP000198541">
    <property type="component" value="Unassembled WGS sequence"/>
</dbReference>
<dbReference type="InterPro" id="IPR036388">
    <property type="entry name" value="WH-like_DNA-bd_sf"/>
</dbReference>
<dbReference type="InterPro" id="IPR011991">
    <property type="entry name" value="ArsR-like_HTH"/>
</dbReference>
<evidence type="ECO:0000313" key="4">
    <source>
        <dbReference type="Proteomes" id="UP000198541"/>
    </source>
</evidence>
<dbReference type="AlphaFoldDB" id="A0A1G9ZIM7"/>
<evidence type="ECO:0000313" key="5">
    <source>
        <dbReference type="Proteomes" id="UP000199671"/>
    </source>
</evidence>
<name>A0A1G9ZIM7_9ACTO</name>
<dbReference type="GO" id="GO:0003677">
    <property type="term" value="F:DNA binding"/>
    <property type="evidence" value="ECO:0007669"/>
    <property type="project" value="UniProtKB-KW"/>
</dbReference>
<keyword evidence="3" id="KW-0238">DNA-binding</keyword>
<organism evidence="3 4">
    <name type="scientific">Actinomyces ruminicola</name>
    <dbReference type="NCBI Taxonomy" id="332524"/>
    <lineage>
        <taxon>Bacteria</taxon>
        <taxon>Bacillati</taxon>
        <taxon>Actinomycetota</taxon>
        <taxon>Actinomycetes</taxon>
        <taxon>Actinomycetales</taxon>
        <taxon>Actinomycetaceae</taxon>
        <taxon>Actinomyces</taxon>
    </lineage>
</organism>
<proteinExistence type="predicted"/>